<dbReference type="GO" id="GO:0043139">
    <property type="term" value="F:5'-3' DNA helicase activity"/>
    <property type="evidence" value="ECO:0007669"/>
    <property type="project" value="UniProtKB-EC"/>
</dbReference>
<dbReference type="SUPFAM" id="SSF52540">
    <property type="entry name" value="P-loop containing nucleoside triphosphate hydrolases"/>
    <property type="match status" value="1"/>
</dbReference>
<comment type="caution">
    <text evidence="3">The sequence shown here is derived from an EMBL/GenBank/DDBJ whole genome shotgun (WGS) entry which is preliminary data.</text>
</comment>
<evidence type="ECO:0000313" key="3">
    <source>
        <dbReference type="EMBL" id="RYR62191.1"/>
    </source>
</evidence>
<keyword evidence="1" id="KW-0378">Hydrolase</keyword>
<comment type="similarity">
    <text evidence="1">Belongs to the helicase family.</text>
</comment>
<evidence type="ECO:0000256" key="1">
    <source>
        <dbReference type="RuleBase" id="RU363044"/>
    </source>
</evidence>
<dbReference type="EMBL" id="SDMP01000004">
    <property type="protein sequence ID" value="RYR62191.1"/>
    <property type="molecule type" value="Genomic_DNA"/>
</dbReference>
<sequence>MPVSNDSLVSQFSNLMLLRGLQYDTISLTREHDANILKLNEERRVVYDRIIDCISNKRHGFFFVYGFGGTEKIFLYSVLSARLRSEKKIVINITSSGIASLLLPGGKTMHSMFNIPVELIEDTVCRIQKDSAKAEVVRLSNLIIWDEAPMTNKLEFEALDRMLCDWCTKL</sequence>
<dbReference type="Pfam" id="PF05970">
    <property type="entry name" value="PIF1"/>
    <property type="match status" value="1"/>
</dbReference>
<evidence type="ECO:0000259" key="2">
    <source>
        <dbReference type="Pfam" id="PF05970"/>
    </source>
</evidence>
<dbReference type="InterPro" id="IPR027417">
    <property type="entry name" value="P-loop_NTPase"/>
</dbReference>
<keyword evidence="4" id="KW-1185">Reference proteome</keyword>
<dbReference type="Proteomes" id="UP000289738">
    <property type="component" value="Chromosome A04"/>
</dbReference>
<keyword evidence="1" id="KW-0234">DNA repair</keyword>
<proteinExistence type="inferred from homology"/>
<dbReference type="EC" id="5.6.2.3" evidence="1"/>
<feature type="domain" description="DNA helicase Pif1-like DEAD-box helicase" evidence="2">
    <location>
        <begin position="38"/>
        <end position="165"/>
    </location>
</feature>
<accession>A0A445DG78</accession>
<dbReference type="GO" id="GO:0005524">
    <property type="term" value="F:ATP binding"/>
    <property type="evidence" value="ECO:0007669"/>
    <property type="project" value="UniProtKB-KW"/>
</dbReference>
<dbReference type="AlphaFoldDB" id="A0A445DG78"/>
<name>A0A445DG78_ARAHY</name>
<comment type="catalytic activity">
    <reaction evidence="1">
        <text>ATP + H2O = ADP + phosphate + H(+)</text>
        <dbReference type="Rhea" id="RHEA:13065"/>
        <dbReference type="ChEBI" id="CHEBI:15377"/>
        <dbReference type="ChEBI" id="CHEBI:15378"/>
        <dbReference type="ChEBI" id="CHEBI:30616"/>
        <dbReference type="ChEBI" id="CHEBI:43474"/>
        <dbReference type="ChEBI" id="CHEBI:456216"/>
        <dbReference type="EC" id="5.6.2.3"/>
    </reaction>
</comment>
<dbReference type="Gene3D" id="3.40.50.300">
    <property type="entry name" value="P-loop containing nucleotide triphosphate hydrolases"/>
    <property type="match status" value="1"/>
</dbReference>
<keyword evidence="1" id="KW-0233">DNA recombination</keyword>
<dbReference type="PANTHER" id="PTHR10492">
    <property type="match status" value="1"/>
</dbReference>
<keyword evidence="1" id="KW-0227">DNA damage</keyword>
<dbReference type="GO" id="GO:0006310">
    <property type="term" value="P:DNA recombination"/>
    <property type="evidence" value="ECO:0007669"/>
    <property type="project" value="UniProtKB-KW"/>
</dbReference>
<protein>
    <recommendedName>
        <fullName evidence="1">ATP-dependent DNA helicase</fullName>
        <ecNumber evidence="1">5.6.2.3</ecNumber>
    </recommendedName>
</protein>
<dbReference type="GO" id="GO:0000723">
    <property type="term" value="P:telomere maintenance"/>
    <property type="evidence" value="ECO:0007669"/>
    <property type="project" value="InterPro"/>
</dbReference>
<organism evidence="3 4">
    <name type="scientific">Arachis hypogaea</name>
    <name type="common">Peanut</name>
    <dbReference type="NCBI Taxonomy" id="3818"/>
    <lineage>
        <taxon>Eukaryota</taxon>
        <taxon>Viridiplantae</taxon>
        <taxon>Streptophyta</taxon>
        <taxon>Embryophyta</taxon>
        <taxon>Tracheophyta</taxon>
        <taxon>Spermatophyta</taxon>
        <taxon>Magnoliopsida</taxon>
        <taxon>eudicotyledons</taxon>
        <taxon>Gunneridae</taxon>
        <taxon>Pentapetalae</taxon>
        <taxon>rosids</taxon>
        <taxon>fabids</taxon>
        <taxon>Fabales</taxon>
        <taxon>Fabaceae</taxon>
        <taxon>Papilionoideae</taxon>
        <taxon>50 kb inversion clade</taxon>
        <taxon>dalbergioids sensu lato</taxon>
        <taxon>Dalbergieae</taxon>
        <taxon>Pterocarpus clade</taxon>
        <taxon>Arachis</taxon>
    </lineage>
</organism>
<dbReference type="InterPro" id="IPR010285">
    <property type="entry name" value="DNA_helicase_pif1-like_DEAD"/>
</dbReference>
<dbReference type="STRING" id="3818.A0A445DG78"/>
<keyword evidence="1" id="KW-0067">ATP-binding</keyword>
<dbReference type="GO" id="GO:0006281">
    <property type="term" value="P:DNA repair"/>
    <property type="evidence" value="ECO:0007669"/>
    <property type="project" value="UniProtKB-KW"/>
</dbReference>
<comment type="cofactor">
    <cofactor evidence="1">
        <name>Mg(2+)</name>
        <dbReference type="ChEBI" id="CHEBI:18420"/>
    </cofactor>
</comment>
<gene>
    <name evidence="3" type="ORF">Ahy_A04g019593</name>
</gene>
<dbReference type="PANTHER" id="PTHR10492:SF57">
    <property type="entry name" value="ATP-DEPENDENT DNA HELICASE"/>
    <property type="match status" value="1"/>
</dbReference>
<keyword evidence="1" id="KW-0547">Nucleotide-binding</keyword>
<keyword evidence="1" id="KW-0347">Helicase</keyword>
<dbReference type="GO" id="GO:0016887">
    <property type="term" value="F:ATP hydrolysis activity"/>
    <property type="evidence" value="ECO:0007669"/>
    <property type="project" value="RHEA"/>
</dbReference>
<evidence type="ECO:0000313" key="4">
    <source>
        <dbReference type="Proteomes" id="UP000289738"/>
    </source>
</evidence>
<reference evidence="3 4" key="1">
    <citation type="submission" date="2019-01" db="EMBL/GenBank/DDBJ databases">
        <title>Sequencing of cultivated peanut Arachis hypogaea provides insights into genome evolution and oil improvement.</title>
        <authorList>
            <person name="Chen X."/>
        </authorList>
    </citation>
    <scope>NUCLEOTIDE SEQUENCE [LARGE SCALE GENOMIC DNA]</scope>
    <source>
        <strain evidence="4">cv. Fuhuasheng</strain>
        <tissue evidence="3">Leaves</tissue>
    </source>
</reference>